<comment type="caution">
    <text evidence="3">The sequence shown here is derived from an EMBL/GenBank/DDBJ whole genome shotgun (WGS) entry which is preliminary data.</text>
</comment>
<dbReference type="PANTHER" id="PTHR31157:SF26">
    <property type="entry name" value="SCP-LIKE EXTRACELLULAR PROTEIN"/>
    <property type="match status" value="1"/>
</dbReference>
<accession>A0A4R1QFN7</accession>
<dbReference type="Pfam" id="PF00188">
    <property type="entry name" value="CAP"/>
    <property type="match status" value="1"/>
</dbReference>
<dbReference type="SUPFAM" id="SSF55797">
    <property type="entry name" value="PR-1-like"/>
    <property type="match status" value="1"/>
</dbReference>
<name>A0A4R1QFN7_9BACL</name>
<dbReference type="AlphaFoldDB" id="A0A4R1QFN7"/>
<feature type="domain" description="SCP" evidence="1">
    <location>
        <begin position="220"/>
        <end position="325"/>
    </location>
</feature>
<dbReference type="CDD" id="cd05379">
    <property type="entry name" value="CAP_bacterial"/>
    <property type="match status" value="1"/>
</dbReference>
<evidence type="ECO:0000259" key="1">
    <source>
        <dbReference type="Pfam" id="PF00188"/>
    </source>
</evidence>
<dbReference type="Proteomes" id="UP000295658">
    <property type="component" value="Unassembled WGS sequence"/>
</dbReference>
<dbReference type="PANTHER" id="PTHR31157">
    <property type="entry name" value="SCP DOMAIN-CONTAINING PROTEIN"/>
    <property type="match status" value="1"/>
</dbReference>
<dbReference type="InterPro" id="IPR035940">
    <property type="entry name" value="CAP_sf"/>
</dbReference>
<keyword evidence="4" id="KW-1185">Reference proteome</keyword>
<dbReference type="Pfam" id="PF14504">
    <property type="entry name" value="CAP_assoc_N"/>
    <property type="match status" value="1"/>
</dbReference>
<dbReference type="Gene3D" id="3.40.33.10">
    <property type="entry name" value="CAP"/>
    <property type="match status" value="1"/>
</dbReference>
<protein>
    <submittedName>
        <fullName evidence="3">Uncharacterized protein YkwD</fullName>
    </submittedName>
</protein>
<evidence type="ECO:0000313" key="4">
    <source>
        <dbReference type="Proteomes" id="UP000295658"/>
    </source>
</evidence>
<gene>
    <name evidence="3" type="ORF">EDD69_10548</name>
</gene>
<feature type="domain" description="CAP-associated" evidence="2">
    <location>
        <begin position="49"/>
        <end position="188"/>
    </location>
</feature>
<dbReference type="InterPro" id="IPR014044">
    <property type="entry name" value="CAP_dom"/>
</dbReference>
<dbReference type="OrthoDB" id="9783944at2"/>
<evidence type="ECO:0000259" key="2">
    <source>
        <dbReference type="Pfam" id="PF14504"/>
    </source>
</evidence>
<reference evidence="3 4" key="1">
    <citation type="submission" date="2019-03" db="EMBL/GenBank/DDBJ databases">
        <title>Genomic Encyclopedia of Type Strains, Phase IV (KMG-IV): sequencing the most valuable type-strain genomes for metagenomic binning, comparative biology and taxonomic classification.</title>
        <authorList>
            <person name="Goeker M."/>
        </authorList>
    </citation>
    <scope>NUCLEOTIDE SEQUENCE [LARGE SCALE GENOMIC DNA]</scope>
    <source>
        <strain evidence="3 4">DSM 24979</strain>
    </source>
</reference>
<organism evidence="3 4">
    <name type="scientific">Thermolongibacillus altinsuensis</name>
    <dbReference type="NCBI Taxonomy" id="575256"/>
    <lineage>
        <taxon>Bacteria</taxon>
        <taxon>Bacillati</taxon>
        <taxon>Bacillota</taxon>
        <taxon>Bacilli</taxon>
        <taxon>Bacillales</taxon>
        <taxon>Anoxybacillaceae</taxon>
        <taxon>Thermolongibacillus</taxon>
    </lineage>
</organism>
<dbReference type="InterPro" id="IPR029410">
    <property type="entry name" value="CAP_assoc"/>
</dbReference>
<dbReference type="RefSeq" id="WP_132948025.1">
    <property type="nucleotide sequence ID" value="NZ_SLUL01000005.1"/>
</dbReference>
<dbReference type="EMBL" id="SLUL01000005">
    <property type="protein sequence ID" value="TCL50252.1"/>
    <property type="molecule type" value="Genomic_DNA"/>
</dbReference>
<sequence length="339" mass="39088">MKWMMAIFVLFIGFFYFFLDTPYVSEQQSFVEKKEANEQITAQGLGALIGATEEMIEKQFGKPARIDRSAYDYVWWIYNGHSSSYMQIGFLNGRVVTAYACGDEVNIAPFKVNASISELFQKIPIRDEITVQLDEGIYRFELSEEDLTFQPVVQLGHVYAQLYIDRFTGKLSSVRFMDGETFVKLRPYELVYRGELPVSSNANGSFQAEIEQANARQIFDITNVIRQRHGIRSLQWDEHIAKIAYEHSKDMKKNGYFAHESPKYGDLKERLTNGDVRFQMAGENIAAEYVDGIAAVEAWLNSKSHRETLLNEEFTHLGVGVFERYYTQDFIKVLSDMPH</sequence>
<evidence type="ECO:0000313" key="3">
    <source>
        <dbReference type="EMBL" id="TCL50252.1"/>
    </source>
</evidence>
<proteinExistence type="predicted"/>